<protein>
    <submittedName>
        <fullName evidence="1">Uncharacterized protein</fullName>
    </submittedName>
</protein>
<accession>A0A158DIF6</accession>
<gene>
    <name evidence="1" type="ORF">AWB75_06797</name>
</gene>
<dbReference type="EMBL" id="FCOF02000071">
    <property type="protein sequence ID" value="SAK94368.1"/>
    <property type="molecule type" value="Genomic_DNA"/>
</dbReference>
<name>A0A158DIF6_9BURK</name>
<dbReference type="Proteomes" id="UP000054870">
    <property type="component" value="Unassembled WGS sequence"/>
</dbReference>
<comment type="caution">
    <text evidence="1">The sequence shown here is derived from an EMBL/GenBank/DDBJ whole genome shotgun (WGS) entry which is preliminary data.</text>
</comment>
<reference evidence="1" key="1">
    <citation type="submission" date="2016-01" db="EMBL/GenBank/DDBJ databases">
        <authorList>
            <person name="Peeters C."/>
        </authorList>
    </citation>
    <scope>NUCLEOTIDE SEQUENCE [LARGE SCALE GENOMIC DNA]</scope>
    <source>
        <strain evidence="1">LMG 29318</strain>
    </source>
</reference>
<organism evidence="1 2">
    <name type="scientific">Caballeronia catudaia</name>
    <dbReference type="NCBI Taxonomy" id="1777136"/>
    <lineage>
        <taxon>Bacteria</taxon>
        <taxon>Pseudomonadati</taxon>
        <taxon>Pseudomonadota</taxon>
        <taxon>Betaproteobacteria</taxon>
        <taxon>Burkholderiales</taxon>
        <taxon>Burkholderiaceae</taxon>
        <taxon>Caballeronia</taxon>
    </lineage>
</organism>
<evidence type="ECO:0000313" key="1">
    <source>
        <dbReference type="EMBL" id="SAK94368.1"/>
    </source>
</evidence>
<dbReference type="AlphaFoldDB" id="A0A158DIF6"/>
<proteinExistence type="predicted"/>
<keyword evidence="2" id="KW-1185">Reference proteome</keyword>
<evidence type="ECO:0000313" key="2">
    <source>
        <dbReference type="Proteomes" id="UP000054870"/>
    </source>
</evidence>
<sequence>MKLTLTIESKPLDVEIDHVVAGLLAGRLNLSSDTNQREALVRPLPK</sequence>